<sequence>MCIIKTLLRRKGKNWIQNFHFVRCFATPNRRLLNKKLIFDFVRPFDLIPKYAEKCERSPTAGGASEQTNCPQNSQRLDWSQLLNAVRTFFERQFLS</sequence>
<protein>
    <submittedName>
        <fullName evidence="1">Uncharacterized protein</fullName>
    </submittedName>
</protein>
<name>A0A7C6A7I8_DESAE</name>
<dbReference type="Proteomes" id="UP000886400">
    <property type="component" value="Unassembled WGS sequence"/>
</dbReference>
<comment type="caution">
    <text evidence="1">The sequence shown here is derived from an EMBL/GenBank/DDBJ whole genome shotgun (WGS) entry which is preliminary data.</text>
</comment>
<reference evidence="1" key="1">
    <citation type="journal article" date="2020" name="mSystems">
        <title>Genome- and Community-Level Interaction Insights into Carbon Utilization and Element Cycling Functions of Hydrothermarchaeota in Hydrothermal Sediment.</title>
        <authorList>
            <person name="Zhou Z."/>
            <person name="Liu Y."/>
            <person name="Xu W."/>
            <person name="Pan J."/>
            <person name="Luo Z.H."/>
            <person name="Li M."/>
        </authorList>
    </citation>
    <scope>NUCLEOTIDE SEQUENCE [LARGE SCALE GENOMIC DNA]</scope>
    <source>
        <strain evidence="1">SpSt-1135</strain>
    </source>
</reference>
<organism evidence="1">
    <name type="scientific">Desulfurella acetivorans</name>
    <dbReference type="NCBI Taxonomy" id="33002"/>
    <lineage>
        <taxon>Bacteria</taxon>
        <taxon>Pseudomonadati</taxon>
        <taxon>Campylobacterota</taxon>
        <taxon>Desulfurellia</taxon>
        <taxon>Desulfurellales</taxon>
        <taxon>Desulfurellaceae</taxon>
        <taxon>Desulfurella</taxon>
    </lineage>
</organism>
<dbReference type="EMBL" id="DRZX01000132">
    <property type="protein sequence ID" value="HHS48757.1"/>
    <property type="molecule type" value="Genomic_DNA"/>
</dbReference>
<evidence type="ECO:0000313" key="1">
    <source>
        <dbReference type="EMBL" id="HHS48757.1"/>
    </source>
</evidence>
<gene>
    <name evidence="1" type="ORF">ENM99_02715</name>
</gene>
<proteinExistence type="predicted"/>
<accession>A0A7C6A7I8</accession>
<dbReference type="AlphaFoldDB" id="A0A7C6A7I8"/>